<organism evidence="2 3">
    <name type="scientific">Butyrivibrio fibrisolvens DSM 3071</name>
    <dbReference type="NCBI Taxonomy" id="1121131"/>
    <lineage>
        <taxon>Bacteria</taxon>
        <taxon>Bacillati</taxon>
        <taxon>Bacillota</taxon>
        <taxon>Clostridia</taxon>
        <taxon>Lachnospirales</taxon>
        <taxon>Lachnospiraceae</taxon>
        <taxon>Butyrivibrio</taxon>
    </lineage>
</organism>
<evidence type="ECO:0000313" key="2">
    <source>
        <dbReference type="EMBL" id="SHH90488.1"/>
    </source>
</evidence>
<dbReference type="OrthoDB" id="2008026at2"/>
<evidence type="ECO:0000256" key="1">
    <source>
        <dbReference type="SAM" id="Phobius"/>
    </source>
</evidence>
<keyword evidence="1" id="KW-0812">Transmembrane</keyword>
<keyword evidence="3" id="KW-1185">Reference proteome</keyword>
<name>A0A1M5WSP6_BUTFI</name>
<reference evidence="3" key="1">
    <citation type="submission" date="2016-11" db="EMBL/GenBank/DDBJ databases">
        <authorList>
            <person name="Varghese N."/>
            <person name="Submissions S."/>
        </authorList>
    </citation>
    <scope>NUCLEOTIDE SEQUENCE [LARGE SCALE GENOMIC DNA]</scope>
    <source>
        <strain evidence="3">DSM 3071</strain>
    </source>
</reference>
<accession>A0A1M5WSP6</accession>
<feature type="transmembrane region" description="Helical" evidence="1">
    <location>
        <begin position="241"/>
        <end position="262"/>
    </location>
</feature>
<dbReference type="AlphaFoldDB" id="A0A1M5WSP6"/>
<dbReference type="Proteomes" id="UP000184278">
    <property type="component" value="Unassembled WGS sequence"/>
</dbReference>
<evidence type="ECO:0000313" key="3">
    <source>
        <dbReference type="Proteomes" id="UP000184278"/>
    </source>
</evidence>
<dbReference type="GeneID" id="89509608"/>
<dbReference type="RefSeq" id="WP_073386199.1">
    <property type="nucleotide sequence ID" value="NZ_FQXK01000008.1"/>
</dbReference>
<keyword evidence="1" id="KW-0472">Membrane</keyword>
<sequence length="327" mass="38358">MRGYLTKKVPKTIDDLKKYCKERNLNSDVTRFYIDVDHIGPDAYGIYKDYWSDDFIVYKNTDDGSREIIYQGKDEAIAVNELGRRLSIFLKNPEMLDELDLAEAEKETQEETLQNEFSSGTSFVSSLRSEYGADEDTELNSENEVYTDENVADSESDQDYIEDICVDTTKNVHLKSFPIKTRSEQIYEDGNDEDYSIHDEHSIDQETESDDDRYTQYHYDLFPKEYTINKKKPNKDKLEKIKVALLFIIAIMAIIFFGLYSVTNGFTNTDRDNYNNAYYDSYYKSYFSSDNYDCADLPGPMNGSYYTPDETHYLAEQIEKRWSERFR</sequence>
<dbReference type="EMBL" id="FQXK01000008">
    <property type="protein sequence ID" value="SHH90488.1"/>
    <property type="molecule type" value="Genomic_DNA"/>
</dbReference>
<protein>
    <submittedName>
        <fullName evidence="2">Uncharacterized protein</fullName>
    </submittedName>
</protein>
<proteinExistence type="predicted"/>
<gene>
    <name evidence="2" type="ORF">SAMN02745229_01148</name>
</gene>
<keyword evidence="1" id="KW-1133">Transmembrane helix</keyword>
<dbReference type="STRING" id="1121131.SAMN02745229_01148"/>